<evidence type="ECO:0000313" key="1">
    <source>
        <dbReference type="EMBL" id="MFC4403457.1"/>
    </source>
</evidence>
<reference evidence="2" key="1">
    <citation type="journal article" date="2019" name="Int. J. Syst. Evol. Microbiol.">
        <title>The Global Catalogue of Microorganisms (GCM) 10K type strain sequencing project: providing services to taxonomists for standard genome sequencing and annotation.</title>
        <authorList>
            <consortium name="The Broad Institute Genomics Platform"/>
            <consortium name="The Broad Institute Genome Sequencing Center for Infectious Disease"/>
            <person name="Wu L."/>
            <person name="Ma J."/>
        </authorList>
    </citation>
    <scope>NUCLEOTIDE SEQUENCE [LARGE SCALE GENOMIC DNA]</scope>
    <source>
        <strain evidence="2">CCUG 37865</strain>
    </source>
</reference>
<protein>
    <submittedName>
        <fullName evidence="1">Glycosylhydrolase-like jelly roll fold domain-containing protein</fullName>
    </submittedName>
</protein>
<dbReference type="PANTHER" id="PTHR36848">
    <property type="entry name" value="DNA-BINDING PROTEIN (PUTATIVE SECRETED PROTEIN)-RELATED"/>
    <property type="match status" value="1"/>
</dbReference>
<dbReference type="PANTHER" id="PTHR36848:SF2">
    <property type="entry name" value="SECRETED PROTEIN"/>
    <property type="match status" value="1"/>
</dbReference>
<dbReference type="InterPro" id="IPR053161">
    <property type="entry name" value="Ulvan_degrading_GH"/>
</dbReference>
<dbReference type="Gene3D" id="2.60.120.260">
    <property type="entry name" value="Galactose-binding domain-like"/>
    <property type="match status" value="1"/>
</dbReference>
<proteinExistence type="predicted"/>
<dbReference type="EMBL" id="JBHSDT010000004">
    <property type="protein sequence ID" value="MFC4403457.1"/>
    <property type="molecule type" value="Genomic_DNA"/>
</dbReference>
<gene>
    <name evidence="1" type="ORF">ACFOY7_10230</name>
</gene>
<keyword evidence="2" id="KW-1185">Reference proteome</keyword>
<organism evidence="1 2">
    <name type="scientific">Gracilibacillus xinjiangensis</name>
    <dbReference type="NCBI Taxonomy" id="1193282"/>
    <lineage>
        <taxon>Bacteria</taxon>
        <taxon>Bacillati</taxon>
        <taxon>Bacillota</taxon>
        <taxon>Bacilli</taxon>
        <taxon>Bacillales</taxon>
        <taxon>Bacillaceae</taxon>
        <taxon>Gracilibacillus</taxon>
    </lineage>
</organism>
<dbReference type="InterPro" id="IPR008979">
    <property type="entry name" value="Galactose-bd-like_sf"/>
</dbReference>
<evidence type="ECO:0000313" key="2">
    <source>
        <dbReference type="Proteomes" id="UP001595882"/>
    </source>
</evidence>
<dbReference type="SUPFAM" id="SSF49785">
    <property type="entry name" value="Galactose-binding domain-like"/>
    <property type="match status" value="1"/>
</dbReference>
<sequence>MDTIYQQFLNPGSEFSPMPFWFWNDRLDKDTLRSQIDDFRSKGVEGFVLHPRMGIPKETEYLSDEFMEFVKFAVEEAHKRKMHVILYDEAMYPSGAANGKVVKENDKFASRGLYATKIDKLPHTVEIPLDKDDRIVAVYLAKKDPETEFDPNQISCIYPLNAQIIQMADDNAIIPQKEIDQFFEAKERDKGDYACIVLKESYTKGTIRGIHTNQDDGQEEAPRSADLLNPEAVQTFIQLTHDRYKEAVGQYFGETIFAMFTDEPDITGRNAKPGCVAWTNNFEQFIYQAGLRVEDLPGLFYNIGDKTAHIRQTYSKIINKRMLETYYIPIAEWCNNNNLFLTGHPAKSDDIGLLEPFTIPGQDVVWRWVAPEDEKDLAGEHSTAGKCGADAARHYERRRNLNEYLGVCGIDNSWNLSASDMKWYTDWLAVRGVNLFCPHAFYYSVDGKVRSHERPPDVGPNNVWWPYYNYFSTYIKRVSWLMTDSINKAEIGILALNDRLPWKLAKYLYQHQVEFNYVHEALFVNRQVRIKDNRIIAGKQAYQALVVDEIELSEFHPTIIQQLNEFILQGGKIYIITSNKKEEIDGAVYILPNDISSYQKNFLQYRYAELSKDSKDIRISKVEKFNRIYYFLTNEGETAYNGVIKFFADQPAEQWDPWSGSRRPLAKKEDGTYLLELPYRESVILSAETTEDWQKNYFPADTTKVMEINPILQLTNISKHDWGRESLIDWTTCEELKHYSGTITYYFTFDYRGEKVDAVTVDLGEVYEIAEVSLNSEEPGVKMWAPYQLHFSGDSLLKGENRITVRVTNNSANKMDKQVLPSGLIGPVKIYMDSTILFSKGVMI</sequence>
<dbReference type="RefSeq" id="WP_390251948.1">
    <property type="nucleotide sequence ID" value="NZ_JBHSDT010000004.1"/>
</dbReference>
<dbReference type="Proteomes" id="UP001595882">
    <property type="component" value="Unassembled WGS sequence"/>
</dbReference>
<dbReference type="NCBIfam" id="NF045579">
    <property type="entry name" value="rhamnoside_JR"/>
    <property type="match status" value="1"/>
</dbReference>
<dbReference type="Pfam" id="PF17132">
    <property type="entry name" value="Glyco_hydro_106"/>
    <property type="match status" value="1"/>
</dbReference>
<comment type="caution">
    <text evidence="1">The sequence shown here is derived from an EMBL/GenBank/DDBJ whole genome shotgun (WGS) entry which is preliminary data.</text>
</comment>
<accession>A0ABV8WVZ8</accession>
<name>A0ABV8WVZ8_9BACI</name>